<dbReference type="Proteomes" id="UP000679126">
    <property type="component" value="Unassembled WGS sequence"/>
</dbReference>
<sequence>MKALFLFIFFAALGMHSASAQQKTRDILFPNYASDQAKLKENSLPLSVRPVEATLANREAIRAYIFSNTSKAAGGSSARPVSKTAPATLPSAKSAEDAGKEIQAEREALKAKTIVPKIDQGAENSPKPKN</sequence>
<protein>
    <submittedName>
        <fullName evidence="3">Uncharacterized protein</fullName>
    </submittedName>
</protein>
<keyword evidence="2" id="KW-0732">Signal</keyword>
<evidence type="ECO:0000256" key="2">
    <source>
        <dbReference type="SAM" id="SignalP"/>
    </source>
</evidence>
<evidence type="ECO:0000313" key="3">
    <source>
        <dbReference type="EMBL" id="MBO9150869.1"/>
    </source>
</evidence>
<reference evidence="4" key="1">
    <citation type="submission" date="2021-03" db="EMBL/GenBank/DDBJ databases">
        <title>Assistant Professor.</title>
        <authorList>
            <person name="Huq M.A."/>
        </authorList>
    </citation>
    <scope>NUCLEOTIDE SEQUENCE [LARGE SCALE GENOMIC DNA]</scope>
    <source>
        <strain evidence="4">MAH-28</strain>
    </source>
</reference>
<evidence type="ECO:0000256" key="1">
    <source>
        <dbReference type="SAM" id="MobiDB-lite"/>
    </source>
</evidence>
<organism evidence="3 4">
    <name type="scientific">Chitinophaga chungangae</name>
    <dbReference type="NCBI Taxonomy" id="2821488"/>
    <lineage>
        <taxon>Bacteria</taxon>
        <taxon>Pseudomonadati</taxon>
        <taxon>Bacteroidota</taxon>
        <taxon>Chitinophagia</taxon>
        <taxon>Chitinophagales</taxon>
        <taxon>Chitinophagaceae</taxon>
        <taxon>Chitinophaga</taxon>
    </lineage>
</organism>
<evidence type="ECO:0000313" key="4">
    <source>
        <dbReference type="Proteomes" id="UP000679126"/>
    </source>
</evidence>
<name>A0ABS3Y871_9BACT</name>
<accession>A0ABS3Y871</accession>
<feature type="chain" id="PRO_5045992416" evidence="2">
    <location>
        <begin position="21"/>
        <end position="130"/>
    </location>
</feature>
<proteinExistence type="predicted"/>
<feature type="signal peptide" evidence="2">
    <location>
        <begin position="1"/>
        <end position="20"/>
    </location>
</feature>
<dbReference type="EMBL" id="JAGHKP010000001">
    <property type="protein sequence ID" value="MBO9150869.1"/>
    <property type="molecule type" value="Genomic_DNA"/>
</dbReference>
<comment type="caution">
    <text evidence="3">The sequence shown here is derived from an EMBL/GenBank/DDBJ whole genome shotgun (WGS) entry which is preliminary data.</text>
</comment>
<feature type="region of interest" description="Disordered" evidence="1">
    <location>
        <begin position="70"/>
        <end position="130"/>
    </location>
</feature>
<gene>
    <name evidence="3" type="ORF">J7I43_01510</name>
</gene>
<feature type="compositionally biased region" description="Basic and acidic residues" evidence="1">
    <location>
        <begin position="94"/>
        <end position="110"/>
    </location>
</feature>
<keyword evidence="4" id="KW-1185">Reference proteome</keyword>
<dbReference type="RefSeq" id="WP_209142532.1">
    <property type="nucleotide sequence ID" value="NZ_JAGHKP010000001.1"/>
</dbReference>